<sequence>MFKEIFLFELKYRFKRPATYLYFGLLFLFMFLNIIYGSGPASEKANLNSPYAISQMLIIISIFASLISSAIMGVPVYRDVEFGTKDYFFSFPITEKGYLLGRFLGSFITLLFVCFGMVLGIMLGGILGPLLGLAENASRFAPVNLWHHLQPYLLFVVPNMLFTGCLFFSLVALTRKVFIIYSGGILLLIAYLLSTVLTRDLENQNLVDLIDPFGLTTFNNATKYWTPFEQNTLTAPLVGNLLYNRLIWTGLGLVVFLGVLYRFSFQRFLSVKLGKKQKDEERPTTRLSLADLPIADKIYSSSIFLRQMFSQAWLEFGQIIRDPYFLAIMVGALFFLFTDGWFGFPTFGTPSLPLTYYMIEVKDFNYGLFVYIILIFYTGEVVHRDKSVKYNLISDSLPVPNWMVYGSKFLAIVLVGFVMANLVIVSGVANQIIKGYFNFEFDKYFTDLYLIEFPEYIELAMLAFFMHILVNQKFLGHILTIGLWFLLGSIQSFAEINYNLFFFSYFPNYRISDMNGFGHFAKPLFWFHFNWLALGALLLVVGNLFWNRGSEDAFKARWQLMKQRLSGKSYAWLTLFTVLWLGASAYIYYNVSILNKYVGIEEGRVQGANYEKKYKKYERTPQPKVIDVKVNIDLFPSERACDAQGIFTLVNKTQVPIDSLHLNMGSPIAHTDIKKLTINGVAPKIILDDKDLEYQIYRLPQTLQPGDTVKMEVVVRAENRGFENSGLSREIVENGTFFDLQIFPSMGYGGDKIDSDKYRKKYGLPEKKYTLPTQSDAFGLSTLLFNDDADLVTFEGTVSTEPDQIAIMPGYLQKEWTDKGRRYFYYKQEGLMDLFFNVCSARYVVKKDVWKAPDGKEIKIAIYHHPGHEKNLGHFIKGVKDALAYNHVNYRPYQYSEMRIIEFPRYAGFAQSFPNTVPYTESFGWVADFSDPNDTDYAYYVTAHEVAHQWWGHQICPSYTRGANQISESMAEYSSLMVLKQEYGEDAMQNRLKYCLDAYLRGRSNESKFEETLLENDSRSYVWYDKGSLVLYALQDLIGEKNMNKALSDFANENAFLEKPPYPTSGKWFAALRKVVPDSLQYFAEDSFEKIALYENRITKAEATKGKGNEYKVKLTVQAKKLYYDKQGKEISTSKGRDYIDIGIFAEEGKNAKGMKKKVPLYLKKHWLTPGEHTLEFTVKGEPKKAGIDPYNKLIDRISDDNVTKVEGL</sequence>
<dbReference type="Gene3D" id="1.10.390.10">
    <property type="entry name" value="Neutral Protease Domain 2"/>
    <property type="match status" value="1"/>
</dbReference>
<keyword evidence="1" id="KW-0472">Membrane</keyword>
<keyword evidence="1" id="KW-1133">Transmembrane helix</keyword>
<protein>
    <submittedName>
        <fullName evidence="3">Peptidase M1</fullName>
    </submittedName>
</protein>
<evidence type="ECO:0000256" key="1">
    <source>
        <dbReference type="SAM" id="Phobius"/>
    </source>
</evidence>
<dbReference type="KEGG" id="run:DR864_24155"/>
<organism evidence="3 4">
    <name type="scientific">Runella rosea</name>
    <dbReference type="NCBI Taxonomy" id="2259595"/>
    <lineage>
        <taxon>Bacteria</taxon>
        <taxon>Pseudomonadati</taxon>
        <taxon>Bacteroidota</taxon>
        <taxon>Cytophagia</taxon>
        <taxon>Cytophagales</taxon>
        <taxon>Spirosomataceae</taxon>
        <taxon>Runella</taxon>
    </lineage>
</organism>
<feature type="transmembrane region" description="Helical" evidence="1">
    <location>
        <begin position="409"/>
        <end position="433"/>
    </location>
</feature>
<feature type="domain" description="Peptidase M1 membrane alanine aminopeptidase" evidence="2">
    <location>
        <begin position="891"/>
        <end position="1055"/>
    </location>
</feature>
<feature type="transmembrane region" description="Helical" evidence="1">
    <location>
        <begin position="525"/>
        <end position="546"/>
    </location>
</feature>
<feature type="transmembrane region" description="Helical" evidence="1">
    <location>
        <begin position="98"/>
        <end position="131"/>
    </location>
</feature>
<feature type="transmembrane region" description="Helical" evidence="1">
    <location>
        <begin position="482"/>
        <end position="505"/>
    </location>
</feature>
<feature type="transmembrane region" description="Helical" evidence="1">
    <location>
        <begin position="178"/>
        <end position="197"/>
    </location>
</feature>
<accession>A0A344TPN9</accession>
<feature type="transmembrane region" description="Helical" evidence="1">
    <location>
        <begin position="453"/>
        <end position="470"/>
    </location>
</feature>
<dbReference type="Pfam" id="PF01433">
    <property type="entry name" value="Peptidase_M1"/>
    <property type="match status" value="1"/>
</dbReference>
<feature type="transmembrane region" description="Helical" evidence="1">
    <location>
        <begin position="567"/>
        <end position="589"/>
    </location>
</feature>
<feature type="transmembrane region" description="Helical" evidence="1">
    <location>
        <begin position="51"/>
        <end position="77"/>
    </location>
</feature>
<dbReference type="AlphaFoldDB" id="A0A344TPN9"/>
<keyword evidence="1" id="KW-0812">Transmembrane</keyword>
<dbReference type="InterPro" id="IPR014782">
    <property type="entry name" value="Peptidase_M1_dom"/>
</dbReference>
<evidence type="ECO:0000313" key="4">
    <source>
        <dbReference type="Proteomes" id="UP000251993"/>
    </source>
</evidence>
<dbReference type="InterPro" id="IPR027268">
    <property type="entry name" value="Peptidase_M4/M1_CTD_sf"/>
</dbReference>
<dbReference type="Proteomes" id="UP000251993">
    <property type="component" value="Chromosome"/>
</dbReference>
<feature type="transmembrane region" description="Helical" evidence="1">
    <location>
        <begin position="151"/>
        <end position="171"/>
    </location>
</feature>
<keyword evidence="4" id="KW-1185">Reference proteome</keyword>
<dbReference type="SUPFAM" id="SSF55486">
    <property type="entry name" value="Metalloproteases ('zincins'), catalytic domain"/>
    <property type="match status" value="1"/>
</dbReference>
<reference evidence="3 4" key="1">
    <citation type="submission" date="2018-07" db="EMBL/GenBank/DDBJ databases">
        <title>Genome sequencing of Runella.</title>
        <authorList>
            <person name="Baek M.-G."/>
            <person name="Yi H."/>
        </authorList>
    </citation>
    <scope>NUCLEOTIDE SEQUENCE [LARGE SCALE GENOMIC DNA]</scope>
    <source>
        <strain evidence="3 4">HYN0085</strain>
    </source>
</reference>
<feature type="transmembrane region" description="Helical" evidence="1">
    <location>
        <begin position="364"/>
        <end position="382"/>
    </location>
</feature>
<dbReference type="EMBL" id="CP030850">
    <property type="protein sequence ID" value="AXE20610.1"/>
    <property type="molecule type" value="Genomic_DNA"/>
</dbReference>
<feature type="transmembrane region" description="Helical" evidence="1">
    <location>
        <begin position="20"/>
        <end position="39"/>
    </location>
</feature>
<gene>
    <name evidence="3" type="ORF">DR864_24155</name>
</gene>
<dbReference type="GO" id="GO:0008237">
    <property type="term" value="F:metallopeptidase activity"/>
    <property type="evidence" value="ECO:0007669"/>
    <property type="project" value="InterPro"/>
</dbReference>
<evidence type="ECO:0000259" key="2">
    <source>
        <dbReference type="Pfam" id="PF01433"/>
    </source>
</evidence>
<evidence type="ECO:0000313" key="3">
    <source>
        <dbReference type="EMBL" id="AXE20610.1"/>
    </source>
</evidence>
<feature type="transmembrane region" description="Helical" evidence="1">
    <location>
        <begin position="324"/>
        <end position="344"/>
    </location>
</feature>
<feature type="transmembrane region" description="Helical" evidence="1">
    <location>
        <begin position="246"/>
        <end position="265"/>
    </location>
</feature>
<dbReference type="OrthoDB" id="100605at2"/>
<proteinExistence type="predicted"/>
<dbReference type="GO" id="GO:0008270">
    <property type="term" value="F:zinc ion binding"/>
    <property type="evidence" value="ECO:0007669"/>
    <property type="project" value="InterPro"/>
</dbReference>
<name>A0A344TPN9_9BACT</name>